<reference evidence="1" key="2">
    <citation type="submission" date="2013-04" db="UniProtKB">
        <authorList>
            <consortium name="EnsemblPlants"/>
        </authorList>
    </citation>
    <scope>IDENTIFICATION</scope>
</reference>
<dbReference type="Proteomes" id="UP000006038">
    <property type="component" value="Chromosome 9"/>
</dbReference>
<evidence type="ECO:0000313" key="2">
    <source>
        <dbReference type="Proteomes" id="UP000006038"/>
    </source>
</evidence>
<dbReference type="EnsemblPlants" id="OB09G19630.1">
    <property type="protein sequence ID" value="OB09G19630.1"/>
    <property type="gene ID" value="OB09G19630"/>
</dbReference>
<dbReference type="Gramene" id="OB09G19630.1">
    <property type="protein sequence ID" value="OB09G19630.1"/>
    <property type="gene ID" value="OB09G19630"/>
</dbReference>
<dbReference type="AlphaFoldDB" id="J3MY84"/>
<dbReference type="HOGENOM" id="CLU_2712217_0_0_1"/>
<name>J3MY84_ORYBR</name>
<sequence length="73" mass="8562">MEYQKPRKNMLHRYSDEVSSICMAQSGNLLCLDHGTMHRRRSLHWCLTCILLRRSNSPLYTFDRPSTFAGSQD</sequence>
<keyword evidence="2" id="KW-1185">Reference proteome</keyword>
<protein>
    <submittedName>
        <fullName evidence="1">Uncharacterized protein</fullName>
    </submittedName>
</protein>
<accession>J3MY84</accession>
<organism evidence="1">
    <name type="scientific">Oryza brachyantha</name>
    <name type="common">malo sina</name>
    <dbReference type="NCBI Taxonomy" id="4533"/>
    <lineage>
        <taxon>Eukaryota</taxon>
        <taxon>Viridiplantae</taxon>
        <taxon>Streptophyta</taxon>
        <taxon>Embryophyta</taxon>
        <taxon>Tracheophyta</taxon>
        <taxon>Spermatophyta</taxon>
        <taxon>Magnoliopsida</taxon>
        <taxon>Liliopsida</taxon>
        <taxon>Poales</taxon>
        <taxon>Poaceae</taxon>
        <taxon>BOP clade</taxon>
        <taxon>Oryzoideae</taxon>
        <taxon>Oryzeae</taxon>
        <taxon>Oryzinae</taxon>
        <taxon>Oryza</taxon>
    </lineage>
</organism>
<reference evidence="1" key="1">
    <citation type="journal article" date="2013" name="Nat. Commun.">
        <title>Whole-genome sequencing of Oryza brachyantha reveals mechanisms underlying Oryza genome evolution.</title>
        <authorList>
            <person name="Chen J."/>
            <person name="Huang Q."/>
            <person name="Gao D."/>
            <person name="Wang J."/>
            <person name="Lang Y."/>
            <person name="Liu T."/>
            <person name="Li B."/>
            <person name="Bai Z."/>
            <person name="Luis Goicoechea J."/>
            <person name="Liang C."/>
            <person name="Chen C."/>
            <person name="Zhang W."/>
            <person name="Sun S."/>
            <person name="Liao Y."/>
            <person name="Zhang X."/>
            <person name="Yang L."/>
            <person name="Song C."/>
            <person name="Wang M."/>
            <person name="Shi J."/>
            <person name="Liu G."/>
            <person name="Liu J."/>
            <person name="Zhou H."/>
            <person name="Zhou W."/>
            <person name="Yu Q."/>
            <person name="An N."/>
            <person name="Chen Y."/>
            <person name="Cai Q."/>
            <person name="Wang B."/>
            <person name="Liu B."/>
            <person name="Min J."/>
            <person name="Huang Y."/>
            <person name="Wu H."/>
            <person name="Li Z."/>
            <person name="Zhang Y."/>
            <person name="Yin Y."/>
            <person name="Song W."/>
            <person name="Jiang J."/>
            <person name="Jackson S.A."/>
            <person name="Wing R.A."/>
            <person name="Wang J."/>
            <person name="Chen M."/>
        </authorList>
    </citation>
    <scope>NUCLEOTIDE SEQUENCE [LARGE SCALE GENOMIC DNA]</scope>
    <source>
        <strain evidence="1">cv. IRGC 101232</strain>
    </source>
</reference>
<proteinExistence type="predicted"/>
<evidence type="ECO:0000313" key="1">
    <source>
        <dbReference type="EnsemblPlants" id="OB09G19630.1"/>
    </source>
</evidence>